<dbReference type="HOGENOM" id="CLU_029456_0_0_1"/>
<evidence type="ECO:0000256" key="6">
    <source>
        <dbReference type="SAM" id="SignalP"/>
    </source>
</evidence>
<dbReference type="EMBL" id="GL996504">
    <property type="protein sequence ID" value="EGW30639.1"/>
    <property type="molecule type" value="Genomic_DNA"/>
</dbReference>
<dbReference type="InParanoid" id="G3AS99"/>
<keyword evidence="4" id="KW-0325">Glycoprotein</keyword>
<dbReference type="STRING" id="619300.G3AS99"/>
<sequence>MRFTSIIATTAFLAQAIAVNVACLVRGVQVAIVDLDTGNCPFTIPSGLPILFDFVSPQDFDIVFYYSLAAGERFFNDIVNAGDVITIPANLLFNLPGAPLYQVSVQQEPSVNSTEAVRKRLWKETVIAKRDAASDFADSLKGLDGTLVDPGAFSVVLADQPTSTPTTSPTGATTTAISTVVTVVTCTETVCKPTTVPAKPTVTTATISEVVTVFTTYCPESSITVPTFTVTLTKSDTVTTCPATPALTTITSAGKTTVVVTTVPITETVSKPTGAPTATTPGAPTVTPAPSPATATTKPAVPTFEAGAAAAGSSFLALAMIPLAYLI</sequence>
<keyword evidence="2" id="KW-0134">Cell wall</keyword>
<dbReference type="InterPro" id="IPR025928">
    <property type="entry name" value="Flocculin_t3_rpt"/>
</dbReference>
<dbReference type="OMA" id="CHEDKCH"/>
<evidence type="ECO:0000256" key="2">
    <source>
        <dbReference type="ARBA" id="ARBA00022512"/>
    </source>
</evidence>
<comment type="subcellular location">
    <subcellularLocation>
        <location evidence="1">Secreted</location>
        <location evidence="1">Cell wall</location>
    </subcellularLocation>
</comment>
<dbReference type="eggNOG" id="KOG1216">
    <property type="taxonomic scope" value="Eukaryota"/>
</dbReference>
<dbReference type="Pfam" id="PF13928">
    <property type="entry name" value="Flocculin_t3"/>
    <property type="match status" value="1"/>
</dbReference>
<dbReference type="Proteomes" id="UP000000709">
    <property type="component" value="Unassembled WGS sequence"/>
</dbReference>
<dbReference type="GO" id="GO:0009277">
    <property type="term" value="C:fungal-type cell wall"/>
    <property type="evidence" value="ECO:0007669"/>
    <property type="project" value="UniProtKB-ARBA"/>
</dbReference>
<gene>
    <name evidence="7" type="ORF">SPAPADRAFT_62499</name>
</gene>
<proteinExistence type="predicted"/>
<organism evidence="8">
    <name type="scientific">Spathaspora passalidarum (strain NRRL Y-27907 / 11-Y1)</name>
    <dbReference type="NCBI Taxonomy" id="619300"/>
    <lineage>
        <taxon>Eukaryota</taxon>
        <taxon>Fungi</taxon>
        <taxon>Dikarya</taxon>
        <taxon>Ascomycota</taxon>
        <taxon>Saccharomycotina</taxon>
        <taxon>Pichiomycetes</taxon>
        <taxon>Debaryomycetaceae</taxon>
        <taxon>Spathaspora</taxon>
    </lineage>
</organism>
<keyword evidence="8" id="KW-1185">Reference proteome</keyword>
<evidence type="ECO:0000256" key="4">
    <source>
        <dbReference type="ARBA" id="ARBA00023180"/>
    </source>
</evidence>
<dbReference type="AlphaFoldDB" id="G3AS99"/>
<keyword evidence="3 6" id="KW-0732">Signal</keyword>
<protein>
    <submittedName>
        <fullName evidence="7">Uncharacterized protein</fullName>
    </submittedName>
</protein>
<evidence type="ECO:0000256" key="3">
    <source>
        <dbReference type="ARBA" id="ARBA00022729"/>
    </source>
</evidence>
<keyword evidence="2" id="KW-0964">Secreted</keyword>
<evidence type="ECO:0000313" key="8">
    <source>
        <dbReference type="Proteomes" id="UP000000709"/>
    </source>
</evidence>
<evidence type="ECO:0000256" key="1">
    <source>
        <dbReference type="ARBA" id="ARBA00004191"/>
    </source>
</evidence>
<reference evidence="7 8" key="1">
    <citation type="journal article" date="2011" name="Proc. Natl. Acad. Sci. U.S.A.">
        <title>Comparative genomics of xylose-fermenting fungi for enhanced biofuel production.</title>
        <authorList>
            <person name="Wohlbach D.J."/>
            <person name="Kuo A."/>
            <person name="Sato T.K."/>
            <person name="Potts K.M."/>
            <person name="Salamov A.A."/>
            <person name="LaButti K.M."/>
            <person name="Sun H."/>
            <person name="Clum A."/>
            <person name="Pangilinan J.L."/>
            <person name="Lindquist E.A."/>
            <person name="Lucas S."/>
            <person name="Lapidus A."/>
            <person name="Jin M."/>
            <person name="Gunawan C."/>
            <person name="Balan V."/>
            <person name="Dale B.E."/>
            <person name="Jeffries T.W."/>
            <person name="Zinkel R."/>
            <person name="Barry K.W."/>
            <person name="Grigoriev I.V."/>
            <person name="Gasch A.P."/>
        </authorList>
    </citation>
    <scope>NUCLEOTIDE SEQUENCE [LARGE SCALE GENOMIC DNA]</scope>
    <source>
        <strain evidence="8">NRRL Y-27907 / 11-Y1</strain>
    </source>
</reference>
<evidence type="ECO:0000313" key="7">
    <source>
        <dbReference type="EMBL" id="EGW30639.1"/>
    </source>
</evidence>
<name>G3AS99_SPAPN</name>
<dbReference type="KEGG" id="spaa:SPAPADRAFT_62499"/>
<accession>G3AS99</accession>
<dbReference type="OrthoDB" id="4096612at2759"/>
<feature type="signal peptide" evidence="6">
    <location>
        <begin position="1"/>
        <end position="18"/>
    </location>
</feature>
<dbReference type="GeneID" id="18874350"/>
<evidence type="ECO:0000256" key="5">
    <source>
        <dbReference type="SAM" id="MobiDB-lite"/>
    </source>
</evidence>
<feature type="region of interest" description="Disordered" evidence="5">
    <location>
        <begin position="270"/>
        <end position="297"/>
    </location>
</feature>
<dbReference type="RefSeq" id="XP_007376672.1">
    <property type="nucleotide sequence ID" value="XM_007376610.1"/>
</dbReference>
<feature type="chain" id="PRO_5003442336" evidence="6">
    <location>
        <begin position="19"/>
        <end position="327"/>
    </location>
</feature>